<name>A0A371GZ20_MUCPR</name>
<dbReference type="OrthoDB" id="5985335at2759"/>
<dbReference type="GO" id="GO:0015074">
    <property type="term" value="P:DNA integration"/>
    <property type="evidence" value="ECO:0007669"/>
    <property type="project" value="InterPro"/>
</dbReference>
<dbReference type="AlphaFoldDB" id="A0A371GZ20"/>
<gene>
    <name evidence="2" type="primary">gag-pol</name>
    <name evidence="2" type="ORF">CR513_21674</name>
</gene>
<dbReference type="PANTHER" id="PTHR47266">
    <property type="entry name" value="ENDONUCLEASE-RELATED"/>
    <property type="match status" value="1"/>
</dbReference>
<dbReference type="Proteomes" id="UP000257109">
    <property type="component" value="Unassembled WGS sequence"/>
</dbReference>
<evidence type="ECO:0000313" key="3">
    <source>
        <dbReference type="Proteomes" id="UP000257109"/>
    </source>
</evidence>
<evidence type="ECO:0000313" key="2">
    <source>
        <dbReference type="EMBL" id="RDX95761.1"/>
    </source>
</evidence>
<dbReference type="Pfam" id="PF00665">
    <property type="entry name" value="rve"/>
    <property type="match status" value="1"/>
</dbReference>
<keyword evidence="3" id="KW-1185">Reference proteome</keyword>
<dbReference type="InterPro" id="IPR036397">
    <property type="entry name" value="RNaseH_sf"/>
</dbReference>
<feature type="domain" description="Integrase catalytic" evidence="1">
    <location>
        <begin position="9"/>
        <end position="121"/>
    </location>
</feature>
<proteinExistence type="predicted"/>
<sequence>MAITRRHEMPQLPILFYEFFNVWTIDFMGPFPVSSGYSYILLAIDYVSRWVEAIATKINDAKVVVDFLKSNIFYWFCVSKALISDQGSHFYNSAMSSLLHKYGVMHIIATAYHPHTNGQAEDALWAHRTTYRTSLKMSPYRIVFSKAYHLPVEIEHRAYWAVK</sequence>
<protein>
    <submittedName>
        <fullName evidence="2">Gag-pol</fullName>
    </submittedName>
</protein>
<dbReference type="InterPro" id="IPR052160">
    <property type="entry name" value="Gypsy_RT_Integrase-like"/>
</dbReference>
<evidence type="ECO:0000259" key="1">
    <source>
        <dbReference type="PROSITE" id="PS50994"/>
    </source>
</evidence>
<dbReference type="Gene3D" id="3.30.420.10">
    <property type="entry name" value="Ribonuclease H-like superfamily/Ribonuclease H"/>
    <property type="match status" value="1"/>
</dbReference>
<dbReference type="InterPro" id="IPR001584">
    <property type="entry name" value="Integrase_cat-core"/>
</dbReference>
<dbReference type="SUPFAM" id="SSF53098">
    <property type="entry name" value="Ribonuclease H-like"/>
    <property type="match status" value="1"/>
</dbReference>
<comment type="caution">
    <text evidence="2">The sequence shown here is derived from an EMBL/GenBank/DDBJ whole genome shotgun (WGS) entry which is preliminary data.</text>
</comment>
<accession>A0A371GZ20</accession>
<reference evidence="2" key="1">
    <citation type="submission" date="2018-05" db="EMBL/GenBank/DDBJ databases">
        <title>Draft genome of Mucuna pruriens seed.</title>
        <authorList>
            <person name="Nnadi N.E."/>
            <person name="Vos R."/>
            <person name="Hasami M.H."/>
            <person name="Devisetty U.K."/>
            <person name="Aguiy J.C."/>
        </authorList>
    </citation>
    <scope>NUCLEOTIDE SEQUENCE [LARGE SCALE GENOMIC DNA]</scope>
    <source>
        <strain evidence="2">JCA_2017</strain>
    </source>
</reference>
<dbReference type="EMBL" id="QJKJ01004051">
    <property type="protein sequence ID" value="RDX95761.1"/>
    <property type="molecule type" value="Genomic_DNA"/>
</dbReference>
<dbReference type="GO" id="GO:0003676">
    <property type="term" value="F:nucleic acid binding"/>
    <property type="evidence" value="ECO:0007669"/>
    <property type="project" value="InterPro"/>
</dbReference>
<feature type="non-terminal residue" evidence="2">
    <location>
        <position position="1"/>
    </location>
</feature>
<organism evidence="2 3">
    <name type="scientific">Mucuna pruriens</name>
    <name type="common">Velvet bean</name>
    <name type="synonym">Dolichos pruriens</name>
    <dbReference type="NCBI Taxonomy" id="157652"/>
    <lineage>
        <taxon>Eukaryota</taxon>
        <taxon>Viridiplantae</taxon>
        <taxon>Streptophyta</taxon>
        <taxon>Embryophyta</taxon>
        <taxon>Tracheophyta</taxon>
        <taxon>Spermatophyta</taxon>
        <taxon>Magnoliopsida</taxon>
        <taxon>eudicotyledons</taxon>
        <taxon>Gunneridae</taxon>
        <taxon>Pentapetalae</taxon>
        <taxon>rosids</taxon>
        <taxon>fabids</taxon>
        <taxon>Fabales</taxon>
        <taxon>Fabaceae</taxon>
        <taxon>Papilionoideae</taxon>
        <taxon>50 kb inversion clade</taxon>
        <taxon>NPAAA clade</taxon>
        <taxon>indigoferoid/millettioid clade</taxon>
        <taxon>Phaseoleae</taxon>
        <taxon>Mucuna</taxon>
    </lineage>
</organism>
<dbReference type="PROSITE" id="PS50994">
    <property type="entry name" value="INTEGRASE"/>
    <property type="match status" value="1"/>
</dbReference>
<dbReference type="InterPro" id="IPR012337">
    <property type="entry name" value="RNaseH-like_sf"/>
</dbReference>